<protein>
    <submittedName>
        <fullName evidence="1">Uncharacterized protein</fullName>
    </submittedName>
</protein>
<reference evidence="1 2" key="1">
    <citation type="journal article" date="2022" name="Genome Biol. Evol.">
        <title>The Spruce Budworm Genome: Reconstructing the Evolutionary History of Antifreeze Proteins.</title>
        <authorList>
            <person name="Beliveau C."/>
            <person name="Gagne P."/>
            <person name="Picq S."/>
            <person name="Vernygora O."/>
            <person name="Keeling C.I."/>
            <person name="Pinkney K."/>
            <person name="Doucet D."/>
            <person name="Wen F."/>
            <person name="Johnston J.S."/>
            <person name="Maaroufi H."/>
            <person name="Boyle B."/>
            <person name="Laroche J."/>
            <person name="Dewar K."/>
            <person name="Juretic N."/>
            <person name="Blackburn G."/>
            <person name="Nisole A."/>
            <person name="Brunet B."/>
            <person name="Brandao M."/>
            <person name="Lumley L."/>
            <person name="Duan J."/>
            <person name="Quan G."/>
            <person name="Lucarotti C.J."/>
            <person name="Roe A.D."/>
            <person name="Sperling F.A.H."/>
            <person name="Levesque R.C."/>
            <person name="Cusson M."/>
        </authorList>
    </citation>
    <scope>NUCLEOTIDE SEQUENCE [LARGE SCALE GENOMIC DNA]</scope>
    <source>
        <strain evidence="1">Glfc:IPQL:Cfum</strain>
    </source>
</reference>
<evidence type="ECO:0000313" key="2">
    <source>
        <dbReference type="Proteomes" id="UP001064048"/>
    </source>
</evidence>
<comment type="caution">
    <text evidence="1">The sequence shown here is derived from an EMBL/GenBank/DDBJ whole genome shotgun (WGS) entry which is preliminary data.</text>
</comment>
<sequence>MARRRVTRKWEVFAGRNRFWCDGRLMTAPAPGVFVLTLALVAGTAALHLAVDGPFLARRVSPALPAGGGALAALALGALLRTALSDPGILPRAAPAEAALALAPGRGTRPAAAARARGAGARPARQAQRFDHHCPWVGNCVGRRNYRSFYTFVVSLAFLCVWVLACALARLALEARAAGLAAALRAQPLTALAAAVCFLAVWSVLGLAGFHTYLAATDQTTNEDIKGSFSGRRGAGDAERANPYSRGGACANCWHVLCAPLAPSLIDRRGLVDQDLPLPPALLQVLQQPRVSFTRDGSLGGSCTNLFAGGAGAAAGGRRAARGTRDTRT</sequence>
<gene>
    <name evidence="1" type="ORF">MSG28_007825</name>
</gene>
<name>A0ACC0JZE8_CHOFU</name>
<evidence type="ECO:0000313" key="1">
    <source>
        <dbReference type="EMBL" id="KAI8429335.1"/>
    </source>
</evidence>
<organism evidence="1 2">
    <name type="scientific">Choristoneura fumiferana</name>
    <name type="common">Spruce budworm moth</name>
    <name type="synonym">Archips fumiferana</name>
    <dbReference type="NCBI Taxonomy" id="7141"/>
    <lineage>
        <taxon>Eukaryota</taxon>
        <taxon>Metazoa</taxon>
        <taxon>Ecdysozoa</taxon>
        <taxon>Arthropoda</taxon>
        <taxon>Hexapoda</taxon>
        <taxon>Insecta</taxon>
        <taxon>Pterygota</taxon>
        <taxon>Neoptera</taxon>
        <taxon>Endopterygota</taxon>
        <taxon>Lepidoptera</taxon>
        <taxon>Glossata</taxon>
        <taxon>Ditrysia</taxon>
        <taxon>Tortricoidea</taxon>
        <taxon>Tortricidae</taxon>
        <taxon>Tortricinae</taxon>
        <taxon>Choristoneura</taxon>
    </lineage>
</organism>
<keyword evidence="2" id="KW-1185">Reference proteome</keyword>
<dbReference type="Proteomes" id="UP001064048">
    <property type="component" value="Chromosome 12"/>
</dbReference>
<accession>A0ACC0JZE8</accession>
<dbReference type="EMBL" id="CM046112">
    <property type="protein sequence ID" value="KAI8429335.1"/>
    <property type="molecule type" value="Genomic_DNA"/>
</dbReference>
<proteinExistence type="predicted"/>